<comment type="caution">
    <text evidence="20">The sequence shown here is derived from an EMBL/GenBank/DDBJ whole genome shotgun (WGS) entry which is preliminary data.</text>
</comment>
<dbReference type="FunFam" id="3.30.470.30:FF:000014">
    <property type="entry name" value="DNA ligase"/>
    <property type="match status" value="1"/>
</dbReference>
<dbReference type="InterPro" id="IPR044125">
    <property type="entry name" value="Adenylation_DNA_ligase_IV"/>
</dbReference>
<feature type="domain" description="BRCT" evidence="19">
    <location>
        <begin position="839"/>
        <end position="909"/>
    </location>
</feature>
<dbReference type="GO" id="GO:0006297">
    <property type="term" value="P:nucleotide-excision repair, DNA gap filling"/>
    <property type="evidence" value="ECO:0007669"/>
    <property type="project" value="TreeGrafter"/>
</dbReference>
<dbReference type="InterPro" id="IPR036599">
    <property type="entry name" value="DNA_ligase_N_sf"/>
</dbReference>
<dbReference type="SUPFAM" id="SSF52113">
    <property type="entry name" value="BRCT domain"/>
    <property type="match status" value="2"/>
</dbReference>
<feature type="compositionally biased region" description="Basic and acidic residues" evidence="17">
    <location>
        <begin position="1014"/>
        <end position="1046"/>
    </location>
</feature>
<evidence type="ECO:0000256" key="13">
    <source>
        <dbReference type="ARBA" id="ARBA00023242"/>
    </source>
</evidence>
<dbReference type="InterPro" id="IPR016059">
    <property type="entry name" value="DNA_ligase_ATP-dep_CS"/>
</dbReference>
<organism evidence="20 21">
    <name type="scientific">Canavalia gladiata</name>
    <name type="common">Sword bean</name>
    <name type="synonym">Dolichos gladiatus</name>
    <dbReference type="NCBI Taxonomy" id="3824"/>
    <lineage>
        <taxon>Eukaryota</taxon>
        <taxon>Viridiplantae</taxon>
        <taxon>Streptophyta</taxon>
        <taxon>Embryophyta</taxon>
        <taxon>Tracheophyta</taxon>
        <taxon>Spermatophyta</taxon>
        <taxon>Magnoliopsida</taxon>
        <taxon>eudicotyledons</taxon>
        <taxon>Gunneridae</taxon>
        <taxon>Pentapetalae</taxon>
        <taxon>rosids</taxon>
        <taxon>fabids</taxon>
        <taxon>Fabales</taxon>
        <taxon>Fabaceae</taxon>
        <taxon>Papilionoideae</taxon>
        <taxon>50 kb inversion clade</taxon>
        <taxon>NPAAA clade</taxon>
        <taxon>indigoferoid/millettioid clade</taxon>
        <taxon>Phaseoleae</taxon>
        <taxon>Canavalia</taxon>
    </lineage>
</organism>
<comment type="subcellular location">
    <subcellularLocation>
        <location evidence="2">Nucleus</location>
    </subcellularLocation>
</comment>
<dbReference type="InterPro" id="IPR012310">
    <property type="entry name" value="DNA_ligase_ATP-dep_cent"/>
</dbReference>
<evidence type="ECO:0000256" key="10">
    <source>
        <dbReference type="ARBA" id="ARBA00022842"/>
    </source>
</evidence>
<comment type="catalytic activity">
    <reaction evidence="14 15">
        <text>ATP + (deoxyribonucleotide)n-3'-hydroxyl + 5'-phospho-(deoxyribonucleotide)m = (deoxyribonucleotide)n+m + AMP + diphosphate.</text>
        <dbReference type="EC" id="6.5.1.1"/>
    </reaction>
</comment>
<dbReference type="SMART" id="SM00292">
    <property type="entry name" value="BRCT"/>
    <property type="match status" value="2"/>
</dbReference>
<dbReference type="SUPFAM" id="SSF56091">
    <property type="entry name" value="DNA ligase/mRNA capping enzyme, catalytic domain"/>
    <property type="match status" value="1"/>
</dbReference>
<evidence type="ECO:0000256" key="17">
    <source>
        <dbReference type="SAM" id="MobiDB-lite"/>
    </source>
</evidence>
<dbReference type="FunFam" id="3.40.50.10190:FF:000044">
    <property type="entry name" value="DNA ligase"/>
    <property type="match status" value="1"/>
</dbReference>
<keyword evidence="12 15" id="KW-0234">DNA repair</keyword>
<dbReference type="GO" id="GO:0071897">
    <property type="term" value="P:DNA biosynthetic process"/>
    <property type="evidence" value="ECO:0007669"/>
    <property type="project" value="InterPro"/>
</dbReference>
<dbReference type="Pfam" id="PF16589">
    <property type="entry name" value="BRCT_2"/>
    <property type="match status" value="1"/>
</dbReference>
<evidence type="ECO:0000256" key="2">
    <source>
        <dbReference type="ARBA" id="ARBA00004123"/>
    </source>
</evidence>
<dbReference type="GO" id="GO:0003910">
    <property type="term" value="F:DNA ligase (ATP) activity"/>
    <property type="evidence" value="ECO:0007669"/>
    <property type="project" value="UniProtKB-EC"/>
</dbReference>
<evidence type="ECO:0000256" key="1">
    <source>
        <dbReference type="ARBA" id="ARBA00001946"/>
    </source>
</evidence>
<feature type="compositionally biased region" description="Basic residues" evidence="17">
    <location>
        <begin position="993"/>
        <end position="1004"/>
    </location>
</feature>
<dbReference type="InterPro" id="IPR000977">
    <property type="entry name" value="DNA_ligase_ATP-dep"/>
</dbReference>
<dbReference type="FunFam" id="3.40.50.10190:FF:000072">
    <property type="entry name" value="DNA ligase"/>
    <property type="match status" value="1"/>
</dbReference>
<evidence type="ECO:0000256" key="15">
    <source>
        <dbReference type="RuleBase" id="RU000617"/>
    </source>
</evidence>
<dbReference type="Pfam" id="PF01068">
    <property type="entry name" value="DNA_ligase_A_M"/>
    <property type="match status" value="1"/>
</dbReference>
<evidence type="ECO:0000256" key="12">
    <source>
        <dbReference type="ARBA" id="ARBA00023204"/>
    </source>
</evidence>
<evidence type="ECO:0000256" key="16">
    <source>
        <dbReference type="RuleBase" id="RU004196"/>
    </source>
</evidence>
<dbReference type="InterPro" id="IPR012309">
    <property type="entry name" value="DNA_ligase_ATP-dep_C"/>
</dbReference>
<keyword evidence="4 15" id="KW-0436">Ligase</keyword>
<keyword evidence="5" id="KW-0479">Metal-binding</keyword>
<evidence type="ECO:0000259" key="19">
    <source>
        <dbReference type="PROSITE" id="PS50172"/>
    </source>
</evidence>
<dbReference type="PANTHER" id="PTHR45997">
    <property type="entry name" value="DNA LIGASE 4"/>
    <property type="match status" value="1"/>
</dbReference>
<dbReference type="Proteomes" id="UP001367508">
    <property type="component" value="Unassembled WGS sequence"/>
</dbReference>
<dbReference type="PROSITE" id="PS50160">
    <property type="entry name" value="DNA_LIGASE_A3"/>
    <property type="match status" value="1"/>
</dbReference>
<dbReference type="GO" id="GO:0032807">
    <property type="term" value="C:DNA ligase IV complex"/>
    <property type="evidence" value="ECO:0007669"/>
    <property type="project" value="TreeGrafter"/>
</dbReference>
<dbReference type="Gene3D" id="2.40.50.140">
    <property type="entry name" value="Nucleic acid-binding proteins"/>
    <property type="match status" value="1"/>
</dbReference>
<dbReference type="FunFam" id="2.40.50.140:FF:000173">
    <property type="entry name" value="DNA ligase"/>
    <property type="match status" value="1"/>
</dbReference>
<keyword evidence="10" id="KW-0460">Magnesium</keyword>
<feature type="domain" description="ATP-dependent DNA ligase family profile" evidence="18">
    <location>
        <begin position="340"/>
        <end position="478"/>
    </location>
</feature>
<name>A0AAN9QF86_CANGL</name>
<evidence type="ECO:0000256" key="7">
    <source>
        <dbReference type="ARBA" id="ARBA00022741"/>
    </source>
</evidence>
<evidence type="ECO:0000256" key="3">
    <source>
        <dbReference type="ARBA" id="ARBA00007572"/>
    </source>
</evidence>
<comment type="cofactor">
    <cofactor evidence="1">
        <name>Mg(2+)</name>
        <dbReference type="ChEBI" id="CHEBI:18420"/>
    </cofactor>
</comment>
<dbReference type="GO" id="GO:0006310">
    <property type="term" value="P:DNA recombination"/>
    <property type="evidence" value="ECO:0007669"/>
    <property type="project" value="UniProtKB-KW"/>
</dbReference>
<dbReference type="Gene3D" id="3.40.50.10190">
    <property type="entry name" value="BRCT domain"/>
    <property type="match status" value="2"/>
</dbReference>
<dbReference type="CDD" id="cd07903">
    <property type="entry name" value="Adenylation_DNA_ligase_IV"/>
    <property type="match status" value="1"/>
</dbReference>
<dbReference type="AlphaFoldDB" id="A0AAN9QF86"/>
<dbReference type="InterPro" id="IPR036420">
    <property type="entry name" value="BRCT_dom_sf"/>
</dbReference>
<dbReference type="SUPFAM" id="SSF117018">
    <property type="entry name" value="ATP-dependent DNA ligase DNA-binding domain"/>
    <property type="match status" value="1"/>
</dbReference>
<dbReference type="EC" id="6.5.1.1" evidence="15"/>
<dbReference type="Gene3D" id="1.10.3260.10">
    <property type="entry name" value="DNA ligase, ATP-dependent, N-terminal domain"/>
    <property type="match status" value="1"/>
</dbReference>
<proteinExistence type="inferred from homology"/>
<feature type="region of interest" description="Disordered" evidence="17">
    <location>
        <begin position="965"/>
        <end position="1047"/>
    </location>
</feature>
<reference evidence="20 21" key="1">
    <citation type="submission" date="2024-01" db="EMBL/GenBank/DDBJ databases">
        <title>The genomes of 5 underutilized Papilionoideae crops provide insights into root nodulation and disease resistanc.</title>
        <authorList>
            <person name="Jiang F."/>
        </authorList>
    </citation>
    <scope>NUCLEOTIDE SEQUENCE [LARGE SCALE GENOMIC DNA]</scope>
    <source>
        <strain evidence="20">LVBAO_FW01</strain>
        <tissue evidence="20">Leaves</tissue>
    </source>
</reference>
<evidence type="ECO:0000256" key="8">
    <source>
        <dbReference type="ARBA" id="ARBA00022763"/>
    </source>
</evidence>
<dbReference type="CDD" id="cd17722">
    <property type="entry name" value="BRCT_DNA_ligase_IV_rpt1"/>
    <property type="match status" value="1"/>
</dbReference>
<keyword evidence="6" id="KW-0677">Repeat</keyword>
<dbReference type="InterPro" id="IPR001357">
    <property type="entry name" value="BRCT_dom"/>
</dbReference>
<evidence type="ECO:0000256" key="6">
    <source>
        <dbReference type="ARBA" id="ARBA00022737"/>
    </source>
</evidence>
<dbReference type="EMBL" id="JAYMYQ010000005">
    <property type="protein sequence ID" value="KAK7329148.1"/>
    <property type="molecule type" value="Genomic_DNA"/>
</dbReference>
<dbReference type="GO" id="GO:0005524">
    <property type="term" value="F:ATP binding"/>
    <property type="evidence" value="ECO:0007669"/>
    <property type="project" value="UniProtKB-KW"/>
</dbReference>
<dbReference type="PROSITE" id="PS00697">
    <property type="entry name" value="DNA_LIGASE_A1"/>
    <property type="match status" value="1"/>
</dbReference>
<evidence type="ECO:0000256" key="9">
    <source>
        <dbReference type="ARBA" id="ARBA00022840"/>
    </source>
</evidence>
<dbReference type="PROSITE" id="PS00333">
    <property type="entry name" value="DNA_LIGASE_A2"/>
    <property type="match status" value="1"/>
</dbReference>
<dbReference type="FunFam" id="1.10.3260.10:FF:000005">
    <property type="entry name" value="DNA ligase"/>
    <property type="match status" value="1"/>
</dbReference>
<dbReference type="PROSITE" id="PS50172">
    <property type="entry name" value="BRCT"/>
    <property type="match status" value="2"/>
</dbReference>
<protein>
    <recommendedName>
        <fullName evidence="15">DNA ligase</fullName>
        <ecNumber evidence="15">6.5.1.1</ecNumber>
    </recommendedName>
</protein>
<evidence type="ECO:0000256" key="14">
    <source>
        <dbReference type="ARBA" id="ARBA00034003"/>
    </source>
</evidence>
<keyword evidence="13" id="KW-0539">Nucleus</keyword>
<dbReference type="GO" id="GO:0003677">
    <property type="term" value="F:DNA binding"/>
    <property type="evidence" value="ECO:0007669"/>
    <property type="project" value="InterPro"/>
</dbReference>
<keyword evidence="9 15" id="KW-0067">ATP-binding</keyword>
<dbReference type="PANTHER" id="PTHR45997:SF1">
    <property type="entry name" value="DNA LIGASE 4"/>
    <property type="match status" value="1"/>
</dbReference>
<evidence type="ECO:0000256" key="4">
    <source>
        <dbReference type="ARBA" id="ARBA00022598"/>
    </source>
</evidence>
<evidence type="ECO:0000256" key="5">
    <source>
        <dbReference type="ARBA" id="ARBA00022723"/>
    </source>
</evidence>
<dbReference type="InterPro" id="IPR012308">
    <property type="entry name" value="DNA_ligase_ATP-dep_N"/>
</dbReference>
<keyword evidence="11 15" id="KW-0233">DNA recombination</keyword>
<dbReference type="GO" id="GO:0006303">
    <property type="term" value="P:double-strand break repair via nonhomologous end joining"/>
    <property type="evidence" value="ECO:0007669"/>
    <property type="project" value="TreeGrafter"/>
</dbReference>
<dbReference type="SUPFAM" id="SSF50249">
    <property type="entry name" value="Nucleic acid-binding proteins"/>
    <property type="match status" value="1"/>
</dbReference>
<feature type="domain" description="BRCT" evidence="19">
    <location>
        <begin position="651"/>
        <end position="739"/>
    </location>
</feature>
<keyword evidence="7 15" id="KW-0547">Nucleotide-binding</keyword>
<evidence type="ECO:0000313" key="21">
    <source>
        <dbReference type="Proteomes" id="UP001367508"/>
    </source>
</evidence>
<dbReference type="Gene3D" id="3.30.470.30">
    <property type="entry name" value="DNA ligase/mRNA capping enzyme"/>
    <property type="match status" value="1"/>
</dbReference>
<comment type="similarity">
    <text evidence="3 16">Belongs to the ATP-dependent DNA ligase family.</text>
</comment>
<sequence>MTEQTKFSVLCSLFTWTQRSKSAAKKRAKFRKFLDSFCTDHNYFPAIRLLLPNLDRERGSYGLKESVLATSLVDALGMSRDSPDALRLINWRKGGASTGASAGNFALVATEVLQRRQGTASGGLTINELNELLDRLASGENRAEKTLVLSTLIQKTNAQEMKWIIMIILKDLKLGISEKSIFHEFHPDAEDLFNVTCDLKLVCEKLRDRNQRHKRQDIEVGKAVRPQLAKRVANATEAWKKLHGKEVVVECKFDGDRIQIHKNGTEIHFFSRNFLDHSEYAHAMSEIIMQNVLVDRCILDGEMLVWDTSLNRFAEFGSNQEIAKAAMDGLDSDRQWLDVAFDILYFGDTSVIHQTLKERHAILCKVVRPMQGRLEILVPNGGINNHRPSGEPCWTFIAHNVDEVERFFKETIENRDEGIVVKDLSSKWEPSDRSGKWLKLKPEYIQAGSDLDVLIIGGYYGSGRRGGEVAQFLVGLAERPSPNTHPKRFISFCRVGTGLSDDELDAVVTKLKPYFRKYEYPKKRPPSFYQVTNHSKERPDVWVDSPDKSIILSITSDIRTIESEVFAAPYSLRFPRIDRVRYDKAWYECLDVQSFIELVHSSNGTTHRDTEYGSKQDSKQKRMKSFTRGEKKNMPIVPSHLTQTDVSSIKGGSLIFSNMMFYLVNVPPSHSLESLHKIIAENGGTFSMNLNNSVTHCIAADSKGFKFEAAKHQGDIIHYTWVLDCYAQRKLVPLQPKYFLFLSEQTKKKLQEEIDEFSDSYFLDLDLGDIKQLLSNIHRSEDSSTVDHYRKKYCPKDKWCFFYGCSIYFHTTMPSLKGDWHFLLQLALRRFKLEVLMGGGKVTSNLSCATHLVALLVPGCYTDFEEVQSSFTPAERKFLQRKRLHIVKSQWLEDCLDSCQRLPEDSYSLKPCGTEESTAEDCEHNLALEAHLGGDNIENQNIDFSDKGGKQSAQAAYEDSMALVSQEKGDQKKRGRPVGSGIKKVKTAGNQARRARAPTVRKRAKICEYESDESDSRDKRPVKDEIDTREGNLDFSKKHSEPKETQEWETVQVAATVEGSQQNKVDKQEVLKDSEHERISVPEIEMTNRHNDQNNEVTEKLEISVDPVQAMLFDMIPSLVTQKVVQPMNCSVGEGKLPETCNAEAKDKLPEICTAEAEPTSTKKKKVSYKDVASQLLKDW</sequence>
<keyword evidence="21" id="KW-1185">Reference proteome</keyword>
<dbReference type="InterPro" id="IPR029710">
    <property type="entry name" value="LIG4"/>
</dbReference>
<gene>
    <name evidence="20" type="ORF">VNO77_23295</name>
</gene>
<evidence type="ECO:0000256" key="11">
    <source>
        <dbReference type="ARBA" id="ARBA00023172"/>
    </source>
</evidence>
<evidence type="ECO:0000259" key="18">
    <source>
        <dbReference type="PROSITE" id="PS50160"/>
    </source>
</evidence>
<evidence type="ECO:0000313" key="20">
    <source>
        <dbReference type="EMBL" id="KAK7329148.1"/>
    </source>
</evidence>
<dbReference type="Pfam" id="PF04675">
    <property type="entry name" value="DNA_ligase_A_N"/>
    <property type="match status" value="1"/>
</dbReference>
<dbReference type="Pfam" id="PF04679">
    <property type="entry name" value="DNA_ligase_A_C"/>
    <property type="match status" value="1"/>
</dbReference>
<dbReference type="CDD" id="cd07968">
    <property type="entry name" value="OBF_DNA_ligase_IV"/>
    <property type="match status" value="1"/>
</dbReference>
<dbReference type="NCBIfam" id="TIGR00574">
    <property type="entry name" value="dnl1"/>
    <property type="match status" value="1"/>
</dbReference>
<keyword evidence="8 15" id="KW-0227">DNA damage</keyword>
<dbReference type="GO" id="GO:0046872">
    <property type="term" value="F:metal ion binding"/>
    <property type="evidence" value="ECO:0007669"/>
    <property type="project" value="UniProtKB-KW"/>
</dbReference>
<accession>A0AAN9QF86</accession>
<dbReference type="InterPro" id="IPR012340">
    <property type="entry name" value="NA-bd_OB-fold"/>
</dbReference>